<name>A0AAE0JY90_9PEZI</name>
<dbReference type="GO" id="GO:0004497">
    <property type="term" value="F:monooxygenase activity"/>
    <property type="evidence" value="ECO:0007669"/>
    <property type="project" value="InterPro"/>
</dbReference>
<dbReference type="PANTHER" id="PTHR24305">
    <property type="entry name" value="CYTOCHROME P450"/>
    <property type="match status" value="1"/>
</dbReference>
<dbReference type="Gene3D" id="1.10.630.10">
    <property type="entry name" value="Cytochrome P450"/>
    <property type="match status" value="2"/>
</dbReference>
<gene>
    <name evidence="4" type="ORF">B0T24DRAFT_683295</name>
</gene>
<keyword evidence="2" id="KW-0479">Metal-binding</keyword>
<evidence type="ECO:0000313" key="4">
    <source>
        <dbReference type="EMBL" id="KAK3366260.1"/>
    </source>
</evidence>
<dbReference type="AlphaFoldDB" id="A0AAE0JY90"/>
<keyword evidence="5" id="KW-1185">Reference proteome</keyword>
<keyword evidence="3" id="KW-0408">Iron</keyword>
<comment type="caution">
    <text evidence="4">The sequence shown here is derived from an EMBL/GenBank/DDBJ whole genome shotgun (WGS) entry which is preliminary data.</text>
</comment>
<dbReference type="InterPro" id="IPR002401">
    <property type="entry name" value="Cyt_P450_E_grp-I"/>
</dbReference>
<sequence length="410" mass="46774">MSPALTAFLALVLVLVYLVVKSIYRRFFSPLSKFPGPTFAAITKLHEAYHVLVRNDWLDDLEALHRRYGPVVRIGPNELHFNGHGFCLAHHKCPDLGKCTNYYGLLDTLLGGLASPHRHTDRKSIIYPLFSGATLSQFSATTMNSILDSLHNRLTDAGRAVPGPVNAMHYLWAYNNDIMVSYLVDEDKGYLRHDLQVVHDELRAFSAIELATLVLENLTPMMKSYKDPEAHHEEDRQSMLARLWIQLGQDTQIVDNLTFLLYNMMKNPECIAKLRAELDNLDGIDSPELPRWHRQPRQIAEPVDYNGTVIPPVTSMSFTLHMLEHDLLLYPEPNSFKPDRWLSTDAQSIARQVLRKTLAGLVYNFNFSLCEEGEGESKKGGSEFPYLTTYPRKGYEGFMHVRLTPRFQSI</sequence>
<accession>A0AAE0JY90</accession>
<evidence type="ECO:0000256" key="3">
    <source>
        <dbReference type="ARBA" id="ARBA00023004"/>
    </source>
</evidence>
<keyword evidence="1" id="KW-0349">Heme</keyword>
<dbReference type="InterPro" id="IPR050121">
    <property type="entry name" value="Cytochrome_P450_monoxygenase"/>
</dbReference>
<organism evidence="4 5">
    <name type="scientific">Lasiosphaeria ovina</name>
    <dbReference type="NCBI Taxonomy" id="92902"/>
    <lineage>
        <taxon>Eukaryota</taxon>
        <taxon>Fungi</taxon>
        <taxon>Dikarya</taxon>
        <taxon>Ascomycota</taxon>
        <taxon>Pezizomycotina</taxon>
        <taxon>Sordariomycetes</taxon>
        <taxon>Sordariomycetidae</taxon>
        <taxon>Sordariales</taxon>
        <taxon>Lasiosphaeriaceae</taxon>
        <taxon>Lasiosphaeria</taxon>
    </lineage>
</organism>
<dbReference type="Pfam" id="PF00067">
    <property type="entry name" value="p450"/>
    <property type="match status" value="1"/>
</dbReference>
<dbReference type="GO" id="GO:0020037">
    <property type="term" value="F:heme binding"/>
    <property type="evidence" value="ECO:0007669"/>
    <property type="project" value="InterPro"/>
</dbReference>
<dbReference type="Proteomes" id="UP001287356">
    <property type="component" value="Unassembled WGS sequence"/>
</dbReference>
<dbReference type="PANTHER" id="PTHR24305:SF108">
    <property type="entry name" value="P450, PUTATIVE (EUROFUNG)-RELATED"/>
    <property type="match status" value="1"/>
</dbReference>
<dbReference type="InterPro" id="IPR036396">
    <property type="entry name" value="Cyt_P450_sf"/>
</dbReference>
<dbReference type="EMBL" id="JAULSN010000008">
    <property type="protein sequence ID" value="KAK3366260.1"/>
    <property type="molecule type" value="Genomic_DNA"/>
</dbReference>
<dbReference type="GO" id="GO:0016705">
    <property type="term" value="F:oxidoreductase activity, acting on paired donors, with incorporation or reduction of molecular oxygen"/>
    <property type="evidence" value="ECO:0007669"/>
    <property type="project" value="InterPro"/>
</dbReference>
<dbReference type="InterPro" id="IPR001128">
    <property type="entry name" value="Cyt_P450"/>
</dbReference>
<reference evidence="4" key="1">
    <citation type="journal article" date="2023" name="Mol. Phylogenet. Evol.">
        <title>Genome-scale phylogeny and comparative genomics of the fungal order Sordariales.</title>
        <authorList>
            <person name="Hensen N."/>
            <person name="Bonometti L."/>
            <person name="Westerberg I."/>
            <person name="Brannstrom I.O."/>
            <person name="Guillou S."/>
            <person name="Cros-Aarteil S."/>
            <person name="Calhoun S."/>
            <person name="Haridas S."/>
            <person name="Kuo A."/>
            <person name="Mondo S."/>
            <person name="Pangilinan J."/>
            <person name="Riley R."/>
            <person name="LaButti K."/>
            <person name="Andreopoulos B."/>
            <person name="Lipzen A."/>
            <person name="Chen C."/>
            <person name="Yan M."/>
            <person name="Daum C."/>
            <person name="Ng V."/>
            <person name="Clum A."/>
            <person name="Steindorff A."/>
            <person name="Ohm R.A."/>
            <person name="Martin F."/>
            <person name="Silar P."/>
            <person name="Natvig D.O."/>
            <person name="Lalanne C."/>
            <person name="Gautier V."/>
            <person name="Ament-Velasquez S.L."/>
            <person name="Kruys A."/>
            <person name="Hutchinson M.I."/>
            <person name="Powell A.J."/>
            <person name="Barry K."/>
            <person name="Miller A.N."/>
            <person name="Grigoriev I.V."/>
            <person name="Debuchy R."/>
            <person name="Gladieux P."/>
            <person name="Hiltunen Thoren M."/>
            <person name="Johannesson H."/>
        </authorList>
    </citation>
    <scope>NUCLEOTIDE SEQUENCE</scope>
    <source>
        <strain evidence="4">CBS 958.72</strain>
    </source>
</reference>
<protein>
    <submittedName>
        <fullName evidence="4">Cytochrome P450</fullName>
    </submittedName>
</protein>
<dbReference type="GO" id="GO:0005506">
    <property type="term" value="F:iron ion binding"/>
    <property type="evidence" value="ECO:0007669"/>
    <property type="project" value="InterPro"/>
</dbReference>
<evidence type="ECO:0000313" key="5">
    <source>
        <dbReference type="Proteomes" id="UP001287356"/>
    </source>
</evidence>
<evidence type="ECO:0000256" key="2">
    <source>
        <dbReference type="ARBA" id="ARBA00022723"/>
    </source>
</evidence>
<reference evidence="4" key="2">
    <citation type="submission" date="2023-06" db="EMBL/GenBank/DDBJ databases">
        <authorList>
            <consortium name="Lawrence Berkeley National Laboratory"/>
            <person name="Haridas S."/>
            <person name="Hensen N."/>
            <person name="Bonometti L."/>
            <person name="Westerberg I."/>
            <person name="Brannstrom I.O."/>
            <person name="Guillou S."/>
            <person name="Cros-Aarteil S."/>
            <person name="Calhoun S."/>
            <person name="Kuo A."/>
            <person name="Mondo S."/>
            <person name="Pangilinan J."/>
            <person name="Riley R."/>
            <person name="Labutti K."/>
            <person name="Andreopoulos B."/>
            <person name="Lipzen A."/>
            <person name="Chen C."/>
            <person name="Yanf M."/>
            <person name="Daum C."/>
            <person name="Ng V."/>
            <person name="Clum A."/>
            <person name="Steindorff A."/>
            <person name="Ohm R."/>
            <person name="Martin F."/>
            <person name="Silar P."/>
            <person name="Natvig D."/>
            <person name="Lalanne C."/>
            <person name="Gautier V."/>
            <person name="Ament-Velasquez S.L."/>
            <person name="Kruys A."/>
            <person name="Hutchinson M.I."/>
            <person name="Powell A.J."/>
            <person name="Barry K."/>
            <person name="Miller A.N."/>
            <person name="Grigoriev I.V."/>
            <person name="Debuchy R."/>
            <person name="Gladieux P."/>
            <person name="Thoren M.H."/>
            <person name="Johannesson H."/>
        </authorList>
    </citation>
    <scope>NUCLEOTIDE SEQUENCE</scope>
    <source>
        <strain evidence="4">CBS 958.72</strain>
    </source>
</reference>
<dbReference type="PRINTS" id="PR00463">
    <property type="entry name" value="EP450I"/>
</dbReference>
<proteinExistence type="predicted"/>
<dbReference type="SUPFAM" id="SSF48264">
    <property type="entry name" value="Cytochrome P450"/>
    <property type="match status" value="1"/>
</dbReference>
<evidence type="ECO:0000256" key="1">
    <source>
        <dbReference type="ARBA" id="ARBA00022617"/>
    </source>
</evidence>